<dbReference type="EMBL" id="CAAALY010005119">
    <property type="protein sequence ID" value="VEL08943.1"/>
    <property type="molecule type" value="Genomic_DNA"/>
</dbReference>
<proteinExistence type="predicted"/>
<feature type="compositionally biased region" description="Polar residues" evidence="1">
    <location>
        <begin position="41"/>
        <end position="50"/>
    </location>
</feature>
<name>A0A3S5AZG7_9PLAT</name>
<dbReference type="AlphaFoldDB" id="A0A3S5AZG7"/>
<feature type="region of interest" description="Disordered" evidence="1">
    <location>
        <begin position="30"/>
        <end position="52"/>
    </location>
</feature>
<evidence type="ECO:0000313" key="2">
    <source>
        <dbReference type="EMBL" id="VEL08943.1"/>
    </source>
</evidence>
<comment type="caution">
    <text evidence="2">The sequence shown here is derived from an EMBL/GenBank/DDBJ whole genome shotgun (WGS) entry which is preliminary data.</text>
</comment>
<evidence type="ECO:0000256" key="1">
    <source>
        <dbReference type="SAM" id="MobiDB-lite"/>
    </source>
</evidence>
<protein>
    <submittedName>
        <fullName evidence="2">Uncharacterized protein</fullName>
    </submittedName>
</protein>
<organism evidence="2 3">
    <name type="scientific">Protopolystoma xenopodis</name>
    <dbReference type="NCBI Taxonomy" id="117903"/>
    <lineage>
        <taxon>Eukaryota</taxon>
        <taxon>Metazoa</taxon>
        <taxon>Spiralia</taxon>
        <taxon>Lophotrochozoa</taxon>
        <taxon>Platyhelminthes</taxon>
        <taxon>Monogenea</taxon>
        <taxon>Polyopisthocotylea</taxon>
        <taxon>Polystomatidea</taxon>
        <taxon>Polystomatidae</taxon>
        <taxon>Protopolystoma</taxon>
    </lineage>
</organism>
<reference evidence="2" key="1">
    <citation type="submission" date="2018-11" db="EMBL/GenBank/DDBJ databases">
        <authorList>
            <consortium name="Pathogen Informatics"/>
        </authorList>
    </citation>
    <scope>NUCLEOTIDE SEQUENCE</scope>
</reference>
<keyword evidence="3" id="KW-1185">Reference proteome</keyword>
<evidence type="ECO:0000313" key="3">
    <source>
        <dbReference type="Proteomes" id="UP000784294"/>
    </source>
</evidence>
<sequence>MDELERLYEHQTMMAIGIYSFLDNLLSHVPPQQNRDDAEEGTNSINSTPGEASLPVMEAEALELRRQRIHSLRSNIARTTHLSDAGHLPPGFIISLSTSISGDISGEEEPVENSNLDTMSQPKCSIIAGGYSEEFFINLSDKEKEEFTCSVW</sequence>
<accession>A0A3S5AZG7</accession>
<dbReference type="Proteomes" id="UP000784294">
    <property type="component" value="Unassembled WGS sequence"/>
</dbReference>
<gene>
    <name evidence="2" type="ORF">PXEA_LOCUS2383</name>
</gene>
<dbReference type="OrthoDB" id="6105938at2759"/>